<evidence type="ECO:0000313" key="1">
    <source>
        <dbReference type="EMBL" id="CCI48363.1"/>
    </source>
</evidence>
<dbReference type="AlphaFoldDB" id="A0A024GNA6"/>
<proteinExistence type="predicted"/>
<keyword evidence="2" id="KW-1185">Reference proteome</keyword>
<name>A0A024GNA6_9STRA</name>
<gene>
    <name evidence="1" type="ORF">BN9_094360</name>
</gene>
<protein>
    <submittedName>
        <fullName evidence="1">Uncharacterized protein</fullName>
    </submittedName>
</protein>
<organism evidence="1 2">
    <name type="scientific">Albugo candida</name>
    <dbReference type="NCBI Taxonomy" id="65357"/>
    <lineage>
        <taxon>Eukaryota</taxon>
        <taxon>Sar</taxon>
        <taxon>Stramenopiles</taxon>
        <taxon>Oomycota</taxon>
        <taxon>Peronosporomycetes</taxon>
        <taxon>Albuginales</taxon>
        <taxon>Albuginaceae</taxon>
        <taxon>Albugo</taxon>
    </lineage>
</organism>
<dbReference type="Proteomes" id="UP000053237">
    <property type="component" value="Unassembled WGS sequence"/>
</dbReference>
<evidence type="ECO:0000313" key="2">
    <source>
        <dbReference type="Proteomes" id="UP000053237"/>
    </source>
</evidence>
<comment type="caution">
    <text evidence="1">The sequence shown here is derived from an EMBL/GenBank/DDBJ whole genome shotgun (WGS) entry which is preliminary data.</text>
</comment>
<dbReference type="InParanoid" id="A0A024GNA6"/>
<accession>A0A024GNA6</accession>
<sequence>MCFTVRFSSKTSFISLTRYHIFDNILLQIIREYSVQTRDTDHTIGHPYIYFAKKSTSAFNTQFSYAQSTRDFSNTNPHTIFTHAEEPASDHHQSLHRNARNAEMFLDNSLLSVAIPRKNG</sequence>
<reference evidence="1 2" key="1">
    <citation type="submission" date="2012-05" db="EMBL/GenBank/DDBJ databases">
        <title>Recombination and specialization in a pathogen metapopulation.</title>
        <authorList>
            <person name="Gardiner A."/>
            <person name="Kemen E."/>
            <person name="Schultz-Larsen T."/>
            <person name="MacLean D."/>
            <person name="Van Oosterhout C."/>
            <person name="Jones J.D.G."/>
        </authorList>
    </citation>
    <scope>NUCLEOTIDE SEQUENCE [LARGE SCALE GENOMIC DNA]</scope>
    <source>
        <strain evidence="1 2">Ac Nc2</strain>
    </source>
</reference>
<dbReference type="EMBL" id="CAIX01000218">
    <property type="protein sequence ID" value="CCI48363.1"/>
    <property type="molecule type" value="Genomic_DNA"/>
</dbReference>